<dbReference type="AlphaFoldDB" id="R7Z1X0"/>
<keyword evidence="4" id="KW-1185">Reference proteome</keyword>
<name>R7Z1X0_CONA1</name>
<dbReference type="OrthoDB" id="3793279at2759"/>
<dbReference type="Proteomes" id="UP000016924">
    <property type="component" value="Unassembled WGS sequence"/>
</dbReference>
<dbReference type="eggNOG" id="ENOG502SV9F">
    <property type="taxonomic scope" value="Eukaryota"/>
</dbReference>
<dbReference type="Gene3D" id="2.60.120.260">
    <property type="entry name" value="Galactose-binding domain-like"/>
    <property type="match status" value="1"/>
</dbReference>
<feature type="region of interest" description="Disordered" evidence="1">
    <location>
        <begin position="848"/>
        <end position="926"/>
    </location>
</feature>
<feature type="signal peptide" evidence="2">
    <location>
        <begin position="1"/>
        <end position="21"/>
    </location>
</feature>
<evidence type="ECO:0000313" key="3">
    <source>
        <dbReference type="EMBL" id="EON68185.1"/>
    </source>
</evidence>
<feature type="chain" id="PRO_5004450369" description="Apple domain-containing protein" evidence="2">
    <location>
        <begin position="22"/>
        <end position="1227"/>
    </location>
</feature>
<dbReference type="RefSeq" id="XP_007783502.1">
    <property type="nucleotide sequence ID" value="XM_007785312.1"/>
</dbReference>
<dbReference type="OMA" id="ARESNNC"/>
<proteinExistence type="predicted"/>
<feature type="compositionally biased region" description="Polar residues" evidence="1">
    <location>
        <begin position="856"/>
        <end position="866"/>
    </location>
</feature>
<evidence type="ECO:0000256" key="2">
    <source>
        <dbReference type="SAM" id="SignalP"/>
    </source>
</evidence>
<gene>
    <name evidence="3" type="ORF">W97_07334</name>
</gene>
<keyword evidence="2" id="KW-0732">Signal</keyword>
<evidence type="ECO:0000256" key="1">
    <source>
        <dbReference type="SAM" id="MobiDB-lite"/>
    </source>
</evidence>
<sequence>MYIARSLLASALFLSLPVVQGAVVERNPAQYHDAREAGFWRQAQNIVFGKRQQPLICVSDDYYGIIATYTPAAQFCAKLLSRTASVEIEVTPTSTATAVTGTVITTINAITRITSTSTATVTSTTVVSAIASPSPTALALRRDARADIQAVVEAVVNGTDISSIMGATQASDLASIGSALSSACECLSLTDIFTNTITFTAPTYVTTIEGFLKTTTTAISTRSYTVTETVTTIVSVVDSGPVTGTAASTSGIASSTVPAILPTVTIPSFTCPDNHQQVIANWISGQQYKYQVFCDALVVGVGALSSYNYSSPADCAAACSELDFRLNGTTCKAMSFNATATSGGNCFLYGDVPALVNSPGVISALLSEIILSNGASLLPANSTGTRAPSPEDTSSAISAVANPAVITAPPASCPATVGSSTYWSSGITLENGWYSYSWSWAAYTAECWISSWATATTQVYASTWTVVIPGQSGISGGAVASASAGAGAGVSLGGGGVVTFVSNGITVVSTIASAGATGGGGGGGGASAGATGGGIPSQTAAASGAVPTIIVTNETTIVSFISGATGGVGSSATGGVGGGLVPFPNATTILSDGSTLVYSTGGVDLGFTTGGATGGGGGLIPPSLGTGGPSTVILSTGGEVILSTGGVDVSLVGSASSGGGGGLLPPSLTAPGVPDSTAVITSGASVVLSTGGVDLSFASSGFSTGGSGLIAPAPSGAPPTFANSTDIGVESNALTYLTGQTVTGPVGTSLITGESGSIPPTSGSPVFANLTRVDSTGSTVVMSTGGVETAVISTGIAISGGGLIPPSSGSPAFPNITAVESAASTTVLGTGGVDTSFISTGTAVSGGGLIPPSPTSAPFQNNTVPSGTEAPPLGTGGETAPLNTGGPTAPLITEAPTAPLTTGDSASSSANDTSAGSYGAPGGIRSGTYRTSSSGMIFVTTEVPTAPPFPTASTNTSDMGVGPTGGSPSDMWSSGISPSPTGSTPFPPLSTGFNDTVPSTCPCLPQPTCPPVITNTVTVREYITVTNCAGCPPGSLGTGGPSYGPLNTTMALRRAFGESATEAQIAAACANTGSLVTNGGFETTSQDFGAQGWSDSTASTSIYFLTHSSATAHGGLREGRFVSSETGAAIRISQPLTLCPGRTYALSAYHRQTSDLMQCEVWYSLGSEEVFSDQPGTVYEGQSNFYTAGSSAADVSLDLDITVRCSGQKDVDGQMVLDVDDVALRAV</sequence>
<evidence type="ECO:0000313" key="4">
    <source>
        <dbReference type="Proteomes" id="UP000016924"/>
    </source>
</evidence>
<protein>
    <recommendedName>
        <fullName evidence="5">Apple domain-containing protein</fullName>
    </recommendedName>
</protein>
<dbReference type="EMBL" id="JH767593">
    <property type="protein sequence ID" value="EON68185.1"/>
    <property type="molecule type" value="Genomic_DNA"/>
</dbReference>
<dbReference type="STRING" id="1168221.R7Z1X0"/>
<dbReference type="GeneID" id="19904645"/>
<reference evidence="4" key="1">
    <citation type="submission" date="2012-06" db="EMBL/GenBank/DDBJ databases">
        <title>The genome sequence of Coniosporium apollinis CBS 100218.</title>
        <authorList>
            <consortium name="The Broad Institute Genome Sequencing Platform"/>
            <person name="Cuomo C."/>
            <person name="Gorbushina A."/>
            <person name="Noack S."/>
            <person name="Walker B."/>
            <person name="Young S.K."/>
            <person name="Zeng Q."/>
            <person name="Gargeya S."/>
            <person name="Fitzgerald M."/>
            <person name="Haas B."/>
            <person name="Abouelleil A."/>
            <person name="Alvarado L."/>
            <person name="Arachchi H.M."/>
            <person name="Berlin A.M."/>
            <person name="Chapman S.B."/>
            <person name="Goldberg J."/>
            <person name="Griggs A."/>
            <person name="Gujja S."/>
            <person name="Hansen M."/>
            <person name="Howarth C."/>
            <person name="Imamovic A."/>
            <person name="Larimer J."/>
            <person name="McCowan C."/>
            <person name="Montmayeur A."/>
            <person name="Murphy C."/>
            <person name="Neiman D."/>
            <person name="Pearson M."/>
            <person name="Priest M."/>
            <person name="Roberts A."/>
            <person name="Saif S."/>
            <person name="Shea T."/>
            <person name="Sisk P."/>
            <person name="Sykes S."/>
            <person name="Wortman J."/>
            <person name="Nusbaum C."/>
            <person name="Birren B."/>
        </authorList>
    </citation>
    <scope>NUCLEOTIDE SEQUENCE [LARGE SCALE GENOMIC DNA]</scope>
    <source>
        <strain evidence="4">CBS 100218</strain>
    </source>
</reference>
<accession>R7Z1X0</accession>
<dbReference type="HOGENOM" id="CLU_292032_0_0_1"/>
<organism evidence="3 4">
    <name type="scientific">Coniosporium apollinis (strain CBS 100218)</name>
    <name type="common">Rock-inhabiting black yeast</name>
    <dbReference type="NCBI Taxonomy" id="1168221"/>
    <lineage>
        <taxon>Eukaryota</taxon>
        <taxon>Fungi</taxon>
        <taxon>Dikarya</taxon>
        <taxon>Ascomycota</taxon>
        <taxon>Pezizomycotina</taxon>
        <taxon>Dothideomycetes</taxon>
        <taxon>Dothideomycetes incertae sedis</taxon>
        <taxon>Coniosporium</taxon>
    </lineage>
</organism>
<feature type="compositionally biased region" description="Low complexity" evidence="1">
    <location>
        <begin position="901"/>
        <end position="917"/>
    </location>
</feature>
<evidence type="ECO:0008006" key="5">
    <source>
        <dbReference type="Google" id="ProtNLM"/>
    </source>
</evidence>